<gene>
    <name evidence="2" type="ORF">CC86DRAFT_308669</name>
</gene>
<feature type="compositionally biased region" description="Basic and acidic residues" evidence="1">
    <location>
        <begin position="99"/>
        <end position="114"/>
    </location>
</feature>
<name>A0A6A6ZEH4_9PLEO</name>
<feature type="region of interest" description="Disordered" evidence="1">
    <location>
        <begin position="1"/>
        <end position="27"/>
    </location>
</feature>
<evidence type="ECO:0000313" key="3">
    <source>
        <dbReference type="Proteomes" id="UP000799424"/>
    </source>
</evidence>
<reference evidence="2" key="1">
    <citation type="journal article" date="2020" name="Stud. Mycol.">
        <title>101 Dothideomycetes genomes: a test case for predicting lifestyles and emergence of pathogens.</title>
        <authorList>
            <person name="Haridas S."/>
            <person name="Albert R."/>
            <person name="Binder M."/>
            <person name="Bloem J."/>
            <person name="Labutti K."/>
            <person name="Salamov A."/>
            <person name="Andreopoulos B."/>
            <person name="Baker S."/>
            <person name="Barry K."/>
            <person name="Bills G."/>
            <person name="Bluhm B."/>
            <person name="Cannon C."/>
            <person name="Castanera R."/>
            <person name="Culley D."/>
            <person name="Daum C."/>
            <person name="Ezra D."/>
            <person name="Gonzalez J."/>
            <person name="Henrissat B."/>
            <person name="Kuo A."/>
            <person name="Liang C."/>
            <person name="Lipzen A."/>
            <person name="Lutzoni F."/>
            <person name="Magnuson J."/>
            <person name="Mondo S."/>
            <person name="Nolan M."/>
            <person name="Ohm R."/>
            <person name="Pangilinan J."/>
            <person name="Park H.-J."/>
            <person name="Ramirez L."/>
            <person name="Alfaro M."/>
            <person name="Sun H."/>
            <person name="Tritt A."/>
            <person name="Yoshinaga Y."/>
            <person name="Zwiers L.-H."/>
            <person name="Turgeon B."/>
            <person name="Goodwin S."/>
            <person name="Spatafora J."/>
            <person name="Crous P."/>
            <person name="Grigoriev I."/>
        </authorList>
    </citation>
    <scope>NUCLEOTIDE SEQUENCE</scope>
    <source>
        <strain evidence="2">CBS 113818</strain>
    </source>
</reference>
<dbReference type="Proteomes" id="UP000799424">
    <property type="component" value="Unassembled WGS sequence"/>
</dbReference>
<feature type="region of interest" description="Disordered" evidence="1">
    <location>
        <begin position="56"/>
        <end position="119"/>
    </location>
</feature>
<feature type="compositionally biased region" description="Acidic residues" evidence="1">
    <location>
        <begin position="81"/>
        <end position="98"/>
    </location>
</feature>
<evidence type="ECO:0000256" key="1">
    <source>
        <dbReference type="SAM" id="MobiDB-lite"/>
    </source>
</evidence>
<sequence length="200" mass="23218">MIVQDGDQRAAKDSQDEAEQALVGSYVGESGATQCRRVVLDGYLDKREVERAECEEGEDRCDVCRGEEAEEDSERPSDSEQSSEVEIGVEESEEENEREEMQRGFEQQQRERQGPRQTLIQQRQHEFGDVEWLRRQLVQWANRCGICEAAGDRHSNHDVRQCWRLESTQVKEQIKAIEGKMKFERYSGCFWCGVPQEICH</sequence>
<dbReference type="OrthoDB" id="3795097at2759"/>
<proteinExistence type="predicted"/>
<protein>
    <submittedName>
        <fullName evidence="2">Uncharacterized protein</fullName>
    </submittedName>
</protein>
<evidence type="ECO:0000313" key="2">
    <source>
        <dbReference type="EMBL" id="KAF2818587.1"/>
    </source>
</evidence>
<organism evidence="2 3">
    <name type="scientific">Ophiobolus disseminans</name>
    <dbReference type="NCBI Taxonomy" id="1469910"/>
    <lineage>
        <taxon>Eukaryota</taxon>
        <taxon>Fungi</taxon>
        <taxon>Dikarya</taxon>
        <taxon>Ascomycota</taxon>
        <taxon>Pezizomycotina</taxon>
        <taxon>Dothideomycetes</taxon>
        <taxon>Pleosporomycetidae</taxon>
        <taxon>Pleosporales</taxon>
        <taxon>Pleosporineae</taxon>
        <taxon>Phaeosphaeriaceae</taxon>
        <taxon>Ophiobolus</taxon>
    </lineage>
</organism>
<dbReference type="AlphaFoldDB" id="A0A6A6ZEH4"/>
<keyword evidence="3" id="KW-1185">Reference proteome</keyword>
<feature type="compositionally biased region" description="Basic and acidic residues" evidence="1">
    <location>
        <begin position="56"/>
        <end position="67"/>
    </location>
</feature>
<feature type="compositionally biased region" description="Basic and acidic residues" evidence="1">
    <location>
        <begin position="1"/>
        <end position="15"/>
    </location>
</feature>
<dbReference type="EMBL" id="MU006250">
    <property type="protein sequence ID" value="KAF2818587.1"/>
    <property type="molecule type" value="Genomic_DNA"/>
</dbReference>
<accession>A0A6A6ZEH4</accession>